<comment type="caution">
    <text evidence="2">The sequence shown here is derived from an EMBL/GenBank/DDBJ whole genome shotgun (WGS) entry which is preliminary data.</text>
</comment>
<dbReference type="AlphaFoldDB" id="A0ABD3K7W1"/>
<protein>
    <submittedName>
        <fullName evidence="2">Uncharacterized protein</fullName>
    </submittedName>
</protein>
<feature type="region of interest" description="Disordered" evidence="1">
    <location>
        <begin position="1"/>
        <end position="23"/>
    </location>
</feature>
<feature type="region of interest" description="Disordered" evidence="1">
    <location>
        <begin position="122"/>
        <end position="154"/>
    </location>
</feature>
<proteinExistence type="predicted"/>
<evidence type="ECO:0000313" key="3">
    <source>
        <dbReference type="Proteomes" id="UP001634007"/>
    </source>
</evidence>
<evidence type="ECO:0000313" key="2">
    <source>
        <dbReference type="EMBL" id="KAL3734664.1"/>
    </source>
</evidence>
<gene>
    <name evidence="2" type="ORF">ACJRO7_023935</name>
</gene>
<keyword evidence="3" id="KW-1185">Reference proteome</keyword>
<accession>A0ABD3K7W1</accession>
<evidence type="ECO:0000256" key="1">
    <source>
        <dbReference type="SAM" id="MobiDB-lite"/>
    </source>
</evidence>
<organism evidence="2 3">
    <name type="scientific">Eucalyptus globulus</name>
    <name type="common">Tasmanian blue gum</name>
    <dbReference type="NCBI Taxonomy" id="34317"/>
    <lineage>
        <taxon>Eukaryota</taxon>
        <taxon>Viridiplantae</taxon>
        <taxon>Streptophyta</taxon>
        <taxon>Embryophyta</taxon>
        <taxon>Tracheophyta</taxon>
        <taxon>Spermatophyta</taxon>
        <taxon>Magnoliopsida</taxon>
        <taxon>eudicotyledons</taxon>
        <taxon>Gunneridae</taxon>
        <taxon>Pentapetalae</taxon>
        <taxon>rosids</taxon>
        <taxon>malvids</taxon>
        <taxon>Myrtales</taxon>
        <taxon>Myrtaceae</taxon>
        <taxon>Myrtoideae</taxon>
        <taxon>Eucalypteae</taxon>
        <taxon>Eucalyptus</taxon>
    </lineage>
</organism>
<reference evidence="2 3" key="1">
    <citation type="submission" date="2024-11" db="EMBL/GenBank/DDBJ databases">
        <title>Chromosome-level genome assembly of Eucalyptus globulus Labill. provides insights into its genome evolution.</title>
        <authorList>
            <person name="Li X."/>
        </authorList>
    </citation>
    <scope>NUCLEOTIDE SEQUENCE [LARGE SCALE GENOMIC DNA]</scope>
    <source>
        <strain evidence="2">CL2024</strain>
        <tissue evidence="2">Fresh tender leaves</tissue>
    </source>
</reference>
<feature type="compositionally biased region" description="Basic and acidic residues" evidence="1">
    <location>
        <begin position="122"/>
        <end position="136"/>
    </location>
</feature>
<dbReference type="Proteomes" id="UP001634007">
    <property type="component" value="Unassembled WGS sequence"/>
</dbReference>
<dbReference type="EMBL" id="JBJKBG010000006">
    <property type="protein sequence ID" value="KAL3734664.1"/>
    <property type="molecule type" value="Genomic_DNA"/>
</dbReference>
<sequence>MAVVATGTTAIRDKSRGKTNSRLKRSAMQHALILSLPSKGNKMIPSYLPPPFAFLSTIRNREKEEDRRLEREGRREPLSPALIIFSCRGYQIQATGIYRRTKGLEGGRVEIVGSRMDTWASRARDEGTRVDGEGRRGPPSSGVGPTAGYGGSAVGTRGRGAFTWVRKLGG</sequence>
<name>A0ABD3K7W1_EUCGL</name>